<comment type="caution">
    <text evidence="1">The sequence shown here is derived from an EMBL/GenBank/DDBJ whole genome shotgun (WGS) entry which is preliminary data.</text>
</comment>
<dbReference type="EMBL" id="CM023470">
    <property type="protein sequence ID" value="KAH7978458.1"/>
    <property type="molecule type" value="Genomic_DNA"/>
</dbReference>
<name>A0ACB8DVQ0_DERSI</name>
<reference evidence="1" key="1">
    <citation type="submission" date="2020-05" db="EMBL/GenBank/DDBJ databases">
        <title>Large-scale comparative analyses of tick genomes elucidate their genetic diversity and vector capacities.</title>
        <authorList>
            <person name="Jia N."/>
            <person name="Wang J."/>
            <person name="Shi W."/>
            <person name="Du L."/>
            <person name="Sun Y."/>
            <person name="Zhan W."/>
            <person name="Jiang J."/>
            <person name="Wang Q."/>
            <person name="Zhang B."/>
            <person name="Ji P."/>
            <person name="Sakyi L.B."/>
            <person name="Cui X."/>
            <person name="Yuan T."/>
            <person name="Jiang B."/>
            <person name="Yang W."/>
            <person name="Lam T.T.-Y."/>
            <person name="Chang Q."/>
            <person name="Ding S."/>
            <person name="Wang X."/>
            <person name="Zhu J."/>
            <person name="Ruan X."/>
            <person name="Zhao L."/>
            <person name="Wei J."/>
            <person name="Que T."/>
            <person name="Du C."/>
            <person name="Cheng J."/>
            <person name="Dai P."/>
            <person name="Han X."/>
            <person name="Huang E."/>
            <person name="Gao Y."/>
            <person name="Liu J."/>
            <person name="Shao H."/>
            <person name="Ye R."/>
            <person name="Li L."/>
            <person name="Wei W."/>
            <person name="Wang X."/>
            <person name="Wang C."/>
            <person name="Yang T."/>
            <person name="Huo Q."/>
            <person name="Li W."/>
            <person name="Guo W."/>
            <person name="Chen H."/>
            <person name="Zhou L."/>
            <person name="Ni X."/>
            <person name="Tian J."/>
            <person name="Zhou Y."/>
            <person name="Sheng Y."/>
            <person name="Liu T."/>
            <person name="Pan Y."/>
            <person name="Xia L."/>
            <person name="Li J."/>
            <person name="Zhao F."/>
            <person name="Cao W."/>
        </authorList>
    </citation>
    <scope>NUCLEOTIDE SEQUENCE</scope>
    <source>
        <strain evidence="1">Dsil-2018</strain>
    </source>
</reference>
<dbReference type="Proteomes" id="UP000821865">
    <property type="component" value="Chromosome 1"/>
</dbReference>
<evidence type="ECO:0000313" key="1">
    <source>
        <dbReference type="EMBL" id="KAH7978458.1"/>
    </source>
</evidence>
<keyword evidence="2" id="KW-1185">Reference proteome</keyword>
<gene>
    <name evidence="1" type="ORF">HPB49_005545</name>
</gene>
<sequence length="169" mass="18631">MKSAPESVEALGVSSSPYGTLLLTVLRKSIQSELCLAYFQRKAASPETPEDELLGFLDFMRGEVESRERAQSALRHVQDAAVKQKAPIKGDVRPQNPSASVFTVTDDKAPCAFCDAEGHQPANCVAPVSIDKKKEVMSRERRCYKCAKKKHRAAECRTARWLKCAKCSG</sequence>
<accession>A0ACB8DVQ0</accession>
<proteinExistence type="predicted"/>
<organism evidence="1 2">
    <name type="scientific">Dermacentor silvarum</name>
    <name type="common">Tick</name>
    <dbReference type="NCBI Taxonomy" id="543639"/>
    <lineage>
        <taxon>Eukaryota</taxon>
        <taxon>Metazoa</taxon>
        <taxon>Ecdysozoa</taxon>
        <taxon>Arthropoda</taxon>
        <taxon>Chelicerata</taxon>
        <taxon>Arachnida</taxon>
        <taxon>Acari</taxon>
        <taxon>Parasitiformes</taxon>
        <taxon>Ixodida</taxon>
        <taxon>Ixodoidea</taxon>
        <taxon>Ixodidae</taxon>
        <taxon>Rhipicephalinae</taxon>
        <taxon>Dermacentor</taxon>
    </lineage>
</organism>
<protein>
    <submittedName>
        <fullName evidence="1">Uncharacterized protein</fullName>
    </submittedName>
</protein>
<evidence type="ECO:0000313" key="2">
    <source>
        <dbReference type="Proteomes" id="UP000821865"/>
    </source>
</evidence>